<dbReference type="EMBL" id="SJPM01000003">
    <property type="protein sequence ID" value="TWT98834.1"/>
    <property type="molecule type" value="Genomic_DNA"/>
</dbReference>
<dbReference type="InterPro" id="IPR017937">
    <property type="entry name" value="Thioredoxin_CS"/>
</dbReference>
<dbReference type="AlphaFoldDB" id="A0A5C6AFT6"/>
<feature type="domain" description="Thioredoxin" evidence="6">
    <location>
        <begin position="91"/>
        <end position="244"/>
    </location>
</feature>
<dbReference type="Pfam" id="PF08534">
    <property type="entry name" value="Redoxin"/>
    <property type="match status" value="1"/>
</dbReference>
<evidence type="ECO:0000259" key="6">
    <source>
        <dbReference type="PROSITE" id="PS51352"/>
    </source>
</evidence>
<sequence length="429" mass="46836">MGSTTSSHHRAASRFQYPSAIVSWVIPALICLIGCDSTAEPDLASRPLENDTAMIAEDAANMPGSAENAADGTLESPAQTLAPLPTPPQELGIGDPNPGLHVATWVKGEPVDQTLTGKVHVVEFWATWCGPCRVGMPHISSLQQEYGDEVAFVGVTRETQEKVATFLEAPASDGKTWDETIQYRLAIDDRDWTNTAYMRAAGQNGIPCAFVVGRDGVIEWIGHPGSIDEPLKQIVEGQWDRAAAIVAHEKQQRLQEMSAKLSSFARAKDWDGALEMLNQAQQEDENSIQLMSLRLRVLQLAGRTDEMSAVRAEIVEAAWDDANMLNQIAWSAATLPDSPDLELALKAARRASELRNDEDPAVLDTVARCYYELANLDEAIKWQRLAVEHNQGNAEIEATLEKYLAEKSESGSESESKEKDASSPEEAGE</sequence>
<dbReference type="PROSITE" id="PS51352">
    <property type="entry name" value="THIOREDOXIN_2"/>
    <property type="match status" value="1"/>
</dbReference>
<name>A0A5C6AFT6_9BACT</name>
<dbReference type="GO" id="GO:0030313">
    <property type="term" value="C:cell envelope"/>
    <property type="evidence" value="ECO:0007669"/>
    <property type="project" value="UniProtKB-SubCell"/>
</dbReference>
<proteinExistence type="predicted"/>
<keyword evidence="7" id="KW-0560">Oxidoreductase</keyword>
<dbReference type="CDD" id="cd02966">
    <property type="entry name" value="TlpA_like_family"/>
    <property type="match status" value="1"/>
</dbReference>
<dbReference type="Gene3D" id="1.25.40.10">
    <property type="entry name" value="Tetratricopeptide repeat domain"/>
    <property type="match status" value="1"/>
</dbReference>
<dbReference type="PANTHER" id="PTHR42852">
    <property type="entry name" value="THIOL:DISULFIDE INTERCHANGE PROTEIN DSBE"/>
    <property type="match status" value="1"/>
</dbReference>
<dbReference type="GO" id="GO:0047134">
    <property type="term" value="F:protein-disulfide reductase [NAD(P)H] activity"/>
    <property type="evidence" value="ECO:0007669"/>
    <property type="project" value="UniProtKB-EC"/>
</dbReference>
<dbReference type="InterPro" id="IPR036249">
    <property type="entry name" value="Thioredoxin-like_sf"/>
</dbReference>
<dbReference type="SUPFAM" id="SSF48452">
    <property type="entry name" value="TPR-like"/>
    <property type="match status" value="1"/>
</dbReference>
<dbReference type="GO" id="GO:0017004">
    <property type="term" value="P:cytochrome complex assembly"/>
    <property type="evidence" value="ECO:0007669"/>
    <property type="project" value="UniProtKB-KW"/>
</dbReference>
<accession>A0A5C6AFT6</accession>
<dbReference type="InterPro" id="IPR011990">
    <property type="entry name" value="TPR-like_helical_dom_sf"/>
</dbReference>
<dbReference type="PROSITE" id="PS00194">
    <property type="entry name" value="THIOREDOXIN_1"/>
    <property type="match status" value="1"/>
</dbReference>
<dbReference type="OrthoDB" id="9802923at2"/>
<feature type="region of interest" description="Disordered" evidence="5">
    <location>
        <begin position="404"/>
        <end position="429"/>
    </location>
</feature>
<reference evidence="7 8" key="1">
    <citation type="submission" date="2019-02" db="EMBL/GenBank/DDBJ databases">
        <title>Deep-cultivation of Planctomycetes and their phenomic and genomic characterization uncovers novel biology.</title>
        <authorList>
            <person name="Wiegand S."/>
            <person name="Jogler M."/>
            <person name="Boedeker C."/>
            <person name="Pinto D."/>
            <person name="Vollmers J."/>
            <person name="Rivas-Marin E."/>
            <person name="Kohn T."/>
            <person name="Peeters S.H."/>
            <person name="Heuer A."/>
            <person name="Rast P."/>
            <person name="Oberbeckmann S."/>
            <person name="Bunk B."/>
            <person name="Jeske O."/>
            <person name="Meyerdierks A."/>
            <person name="Storesund J.E."/>
            <person name="Kallscheuer N."/>
            <person name="Luecker S."/>
            <person name="Lage O.M."/>
            <person name="Pohl T."/>
            <person name="Merkel B.J."/>
            <person name="Hornburger P."/>
            <person name="Mueller R.-W."/>
            <person name="Bruemmer F."/>
            <person name="Labrenz M."/>
            <person name="Spormann A.M."/>
            <person name="Op Den Camp H."/>
            <person name="Overmann J."/>
            <person name="Amann R."/>
            <person name="Jetten M.S.M."/>
            <person name="Mascher T."/>
            <person name="Medema M.H."/>
            <person name="Devos D.P."/>
            <person name="Kaster A.-K."/>
            <person name="Ovreas L."/>
            <person name="Rohde M."/>
            <person name="Galperin M.Y."/>
            <person name="Jogler C."/>
        </authorList>
    </citation>
    <scope>NUCLEOTIDE SEQUENCE [LARGE SCALE GENOMIC DNA]</scope>
    <source>
        <strain evidence="7 8">Pla100</strain>
    </source>
</reference>
<evidence type="ECO:0000256" key="1">
    <source>
        <dbReference type="ARBA" id="ARBA00004196"/>
    </source>
</evidence>
<dbReference type="Gene3D" id="3.40.30.10">
    <property type="entry name" value="Glutaredoxin"/>
    <property type="match status" value="1"/>
</dbReference>
<protein>
    <submittedName>
        <fullName evidence="7">Thioredoxin-2</fullName>
        <ecNumber evidence="7">1.8.1.8</ecNumber>
    </submittedName>
</protein>
<dbReference type="InterPro" id="IPR013766">
    <property type="entry name" value="Thioredoxin_domain"/>
</dbReference>
<dbReference type="InterPro" id="IPR050553">
    <property type="entry name" value="Thioredoxin_ResA/DsbE_sf"/>
</dbReference>
<keyword evidence="4" id="KW-0676">Redox-active center</keyword>
<evidence type="ECO:0000256" key="5">
    <source>
        <dbReference type="SAM" id="MobiDB-lite"/>
    </source>
</evidence>
<evidence type="ECO:0000256" key="3">
    <source>
        <dbReference type="ARBA" id="ARBA00023157"/>
    </source>
</evidence>
<dbReference type="PANTHER" id="PTHR42852:SF6">
    <property type="entry name" value="THIOL:DISULFIDE INTERCHANGE PROTEIN DSBE"/>
    <property type="match status" value="1"/>
</dbReference>
<keyword evidence="8" id="KW-1185">Reference proteome</keyword>
<comment type="subcellular location">
    <subcellularLocation>
        <location evidence="1">Cell envelope</location>
    </subcellularLocation>
</comment>
<keyword evidence="2" id="KW-0201">Cytochrome c-type biogenesis</keyword>
<dbReference type="GO" id="GO:0006950">
    <property type="term" value="P:response to stress"/>
    <property type="evidence" value="ECO:0007669"/>
    <property type="project" value="UniProtKB-ARBA"/>
</dbReference>
<dbReference type="EC" id="1.8.1.8" evidence="7"/>
<dbReference type="SUPFAM" id="SSF52833">
    <property type="entry name" value="Thioredoxin-like"/>
    <property type="match status" value="1"/>
</dbReference>
<evidence type="ECO:0000256" key="2">
    <source>
        <dbReference type="ARBA" id="ARBA00022748"/>
    </source>
</evidence>
<organism evidence="7 8">
    <name type="scientific">Neorhodopirellula pilleata</name>
    <dbReference type="NCBI Taxonomy" id="2714738"/>
    <lineage>
        <taxon>Bacteria</taxon>
        <taxon>Pseudomonadati</taxon>
        <taxon>Planctomycetota</taxon>
        <taxon>Planctomycetia</taxon>
        <taxon>Pirellulales</taxon>
        <taxon>Pirellulaceae</taxon>
        <taxon>Neorhodopirellula</taxon>
    </lineage>
</organism>
<comment type="caution">
    <text evidence="7">The sequence shown here is derived from an EMBL/GenBank/DDBJ whole genome shotgun (WGS) entry which is preliminary data.</text>
</comment>
<evidence type="ECO:0000313" key="7">
    <source>
        <dbReference type="EMBL" id="TWT98834.1"/>
    </source>
</evidence>
<evidence type="ECO:0000313" key="8">
    <source>
        <dbReference type="Proteomes" id="UP000316213"/>
    </source>
</evidence>
<keyword evidence="3" id="KW-1015">Disulfide bond</keyword>
<evidence type="ECO:0000256" key="4">
    <source>
        <dbReference type="ARBA" id="ARBA00023284"/>
    </source>
</evidence>
<gene>
    <name evidence="7" type="primary">trxC</name>
    <name evidence="7" type="ORF">Pla100_20000</name>
</gene>
<dbReference type="InterPro" id="IPR013740">
    <property type="entry name" value="Redoxin"/>
</dbReference>
<dbReference type="Proteomes" id="UP000316213">
    <property type="component" value="Unassembled WGS sequence"/>
</dbReference>
<feature type="compositionally biased region" description="Basic and acidic residues" evidence="5">
    <location>
        <begin position="404"/>
        <end position="422"/>
    </location>
</feature>